<dbReference type="RefSeq" id="WP_193931722.1">
    <property type="nucleotide sequence ID" value="NZ_CAWPMZ010000037.1"/>
</dbReference>
<feature type="domain" description="Phytase-like" evidence="1">
    <location>
        <begin position="55"/>
        <end position="360"/>
    </location>
</feature>
<protein>
    <submittedName>
        <fullName evidence="2">Esterase-like activity of phytase family protein</fullName>
    </submittedName>
</protein>
<evidence type="ECO:0000313" key="2">
    <source>
        <dbReference type="EMBL" id="MBE9190539.1"/>
    </source>
</evidence>
<gene>
    <name evidence="2" type="ORF">IQ230_09240</name>
</gene>
<dbReference type="PANTHER" id="PTHR37957">
    <property type="entry name" value="BLR7070 PROTEIN"/>
    <property type="match status" value="1"/>
</dbReference>
<proteinExistence type="predicted"/>
<name>A0ABR9UQJ4_9CHRO</name>
<dbReference type="EMBL" id="JADEWN010000018">
    <property type="protein sequence ID" value="MBE9190539.1"/>
    <property type="molecule type" value="Genomic_DNA"/>
</dbReference>
<reference evidence="2 3" key="1">
    <citation type="submission" date="2020-10" db="EMBL/GenBank/DDBJ databases">
        <authorList>
            <person name="Castelo-Branco R."/>
            <person name="Eusebio N."/>
            <person name="Adriana R."/>
            <person name="Vieira A."/>
            <person name="Brugerolle De Fraissinette N."/>
            <person name="Rezende De Castro R."/>
            <person name="Schneider M.P."/>
            <person name="Vasconcelos V."/>
            <person name="Leao P.N."/>
        </authorList>
    </citation>
    <scope>NUCLEOTIDE SEQUENCE [LARGE SCALE GENOMIC DNA]</scope>
    <source>
        <strain evidence="2 3">LEGE 06123</strain>
    </source>
</reference>
<dbReference type="Pfam" id="PF13449">
    <property type="entry name" value="Phytase-like"/>
    <property type="match status" value="1"/>
</dbReference>
<comment type="caution">
    <text evidence="2">The sequence shown here is derived from an EMBL/GenBank/DDBJ whole genome shotgun (WGS) entry which is preliminary data.</text>
</comment>
<dbReference type="InterPro" id="IPR027372">
    <property type="entry name" value="Phytase-like_dom"/>
</dbReference>
<dbReference type="Proteomes" id="UP000651156">
    <property type="component" value="Unassembled WGS sequence"/>
</dbReference>
<sequence>MSLNRKLLQPITLVFFCLVFIILVVTRQPTPAVPVTAINFLGEATILTGLSFQGTEFGGLSGITYDSTKDIYYGVSDDRSERAPARFYTLKINLEQGLQQGDVTPLKVTTLLNAENQPFAKYSIDAEGIAVTDRQTVFVSSEGDAQRLINPFIKEFSLASGKELRSLPIPERFLPTASRDRGIRNNNAFESLTVTPNQQYLFSATENALLQDEPIGQPDTSSPCRILQYDLRSGVRSHEYLYITETVPTQINLPKFMRVGLVDLLAIDNNGNFISLERAFTGLGYSIRLYAVSLAQADDISDIDSLRQVDLSSIKPVNKRLLLDLKTLKNIALDNIEGLTLGSELTNGQRSLILVSDNNFQPAQRTQFLAFTIPSQFKD</sequence>
<evidence type="ECO:0000259" key="1">
    <source>
        <dbReference type="Pfam" id="PF13449"/>
    </source>
</evidence>
<keyword evidence="3" id="KW-1185">Reference proteome</keyword>
<dbReference type="PANTHER" id="PTHR37957:SF1">
    <property type="entry name" value="PHYTASE-LIKE DOMAIN-CONTAINING PROTEIN"/>
    <property type="match status" value="1"/>
</dbReference>
<evidence type="ECO:0000313" key="3">
    <source>
        <dbReference type="Proteomes" id="UP000651156"/>
    </source>
</evidence>
<accession>A0ABR9UQJ4</accession>
<organism evidence="2 3">
    <name type="scientific">Gloeocapsopsis crepidinum LEGE 06123</name>
    <dbReference type="NCBI Taxonomy" id="588587"/>
    <lineage>
        <taxon>Bacteria</taxon>
        <taxon>Bacillati</taxon>
        <taxon>Cyanobacteriota</taxon>
        <taxon>Cyanophyceae</taxon>
        <taxon>Oscillatoriophycideae</taxon>
        <taxon>Chroococcales</taxon>
        <taxon>Chroococcaceae</taxon>
        <taxon>Gloeocapsopsis</taxon>
    </lineage>
</organism>